<organism evidence="2 3">
    <name type="scientific">Nonomuraea glycinis</name>
    <dbReference type="NCBI Taxonomy" id="2047744"/>
    <lineage>
        <taxon>Bacteria</taxon>
        <taxon>Bacillati</taxon>
        <taxon>Actinomycetota</taxon>
        <taxon>Actinomycetes</taxon>
        <taxon>Streptosporangiales</taxon>
        <taxon>Streptosporangiaceae</taxon>
        <taxon>Nonomuraea</taxon>
    </lineage>
</organism>
<evidence type="ECO:0000259" key="1">
    <source>
        <dbReference type="Pfam" id="PF02481"/>
    </source>
</evidence>
<dbReference type="InterPro" id="IPR057666">
    <property type="entry name" value="DrpA_SLOG"/>
</dbReference>
<dbReference type="Pfam" id="PF02481">
    <property type="entry name" value="DNA_processg_A"/>
    <property type="match status" value="1"/>
</dbReference>
<gene>
    <name evidence="2" type="ORF">GCM10012278_17030</name>
</gene>
<dbReference type="RefSeq" id="WP_189137899.1">
    <property type="nucleotide sequence ID" value="NZ_BMNK01000002.1"/>
</dbReference>
<dbReference type="Proteomes" id="UP000660745">
    <property type="component" value="Unassembled WGS sequence"/>
</dbReference>
<protein>
    <recommendedName>
        <fullName evidence="1">Smf/DprA SLOG domain-containing protein</fullName>
    </recommendedName>
</protein>
<dbReference type="Gene3D" id="3.40.50.450">
    <property type="match status" value="1"/>
</dbReference>
<comment type="caution">
    <text evidence="2">The sequence shown here is derived from an EMBL/GenBank/DDBJ whole genome shotgun (WGS) entry which is preliminary data.</text>
</comment>
<evidence type="ECO:0000313" key="2">
    <source>
        <dbReference type="EMBL" id="GGP03897.1"/>
    </source>
</evidence>
<reference evidence="2" key="2">
    <citation type="submission" date="2020-09" db="EMBL/GenBank/DDBJ databases">
        <authorList>
            <person name="Sun Q."/>
            <person name="Zhou Y."/>
        </authorList>
    </citation>
    <scope>NUCLEOTIDE SEQUENCE</scope>
    <source>
        <strain evidence="2">CGMCC 4.7430</strain>
    </source>
</reference>
<dbReference type="EMBL" id="BMNK01000002">
    <property type="protein sequence ID" value="GGP03897.1"/>
    <property type="molecule type" value="Genomic_DNA"/>
</dbReference>
<keyword evidence="3" id="KW-1185">Reference proteome</keyword>
<evidence type="ECO:0000313" key="3">
    <source>
        <dbReference type="Proteomes" id="UP000660745"/>
    </source>
</evidence>
<dbReference type="AlphaFoldDB" id="A0A918A1A0"/>
<feature type="domain" description="Smf/DprA SLOG" evidence="1">
    <location>
        <begin position="3"/>
        <end position="41"/>
    </location>
</feature>
<sequence>MDAVLSQFWPNRGPDKTTFPIRNGTMSGYSLATIIVEAGERACRQRVKSRSCKIFAQG</sequence>
<reference evidence="2" key="1">
    <citation type="journal article" date="2014" name="Int. J. Syst. Evol. Microbiol.">
        <title>Complete genome sequence of Corynebacterium casei LMG S-19264T (=DSM 44701T), isolated from a smear-ripened cheese.</title>
        <authorList>
            <consortium name="US DOE Joint Genome Institute (JGI-PGF)"/>
            <person name="Walter F."/>
            <person name="Albersmeier A."/>
            <person name="Kalinowski J."/>
            <person name="Ruckert C."/>
        </authorList>
    </citation>
    <scope>NUCLEOTIDE SEQUENCE</scope>
    <source>
        <strain evidence="2">CGMCC 4.7430</strain>
    </source>
</reference>
<proteinExistence type="predicted"/>
<name>A0A918A1A0_9ACTN</name>
<accession>A0A918A1A0</accession>
<dbReference type="GO" id="GO:0009294">
    <property type="term" value="P:DNA-mediated transformation"/>
    <property type="evidence" value="ECO:0007669"/>
    <property type="project" value="InterPro"/>
</dbReference>